<keyword evidence="3" id="KW-1185">Reference proteome</keyword>
<evidence type="ECO:0000313" key="2">
    <source>
        <dbReference type="EMBL" id="KMZ71294.1"/>
    </source>
</evidence>
<keyword evidence="1" id="KW-0812">Transmembrane</keyword>
<sequence>MSSAVAQRWLRPEAYPLFIAVGAAVGICGFTLVRNICINPEVRVTKENRAAGVLDNHEEGEKYKEHYLRKLVRNKTPEIMPAINKFFTDPN</sequence>
<name>A0A0K9PQR6_ZOSMR</name>
<evidence type="ECO:0000313" key="3">
    <source>
        <dbReference type="Proteomes" id="UP000036987"/>
    </source>
</evidence>
<dbReference type="Proteomes" id="UP000036987">
    <property type="component" value="Unassembled WGS sequence"/>
</dbReference>
<dbReference type="PANTHER" id="PTHR33417">
    <property type="entry name" value="G-BOX BINDING PROTEIN"/>
    <property type="match status" value="1"/>
</dbReference>
<organism evidence="2 3">
    <name type="scientific">Zostera marina</name>
    <name type="common">Eelgrass</name>
    <dbReference type="NCBI Taxonomy" id="29655"/>
    <lineage>
        <taxon>Eukaryota</taxon>
        <taxon>Viridiplantae</taxon>
        <taxon>Streptophyta</taxon>
        <taxon>Embryophyta</taxon>
        <taxon>Tracheophyta</taxon>
        <taxon>Spermatophyta</taxon>
        <taxon>Magnoliopsida</taxon>
        <taxon>Liliopsida</taxon>
        <taxon>Zosteraceae</taxon>
        <taxon>Zostera</taxon>
    </lineage>
</organism>
<dbReference type="OMA" id="HALRKYV"/>
<dbReference type="InterPro" id="IPR010530">
    <property type="entry name" value="B12D"/>
</dbReference>
<evidence type="ECO:0000256" key="1">
    <source>
        <dbReference type="SAM" id="Phobius"/>
    </source>
</evidence>
<dbReference type="AlphaFoldDB" id="A0A0K9PQR6"/>
<protein>
    <submittedName>
        <fullName evidence="2">B12d</fullName>
    </submittedName>
</protein>
<accession>A0A0K9PQR6</accession>
<feature type="transmembrane region" description="Helical" evidence="1">
    <location>
        <begin position="14"/>
        <end position="33"/>
    </location>
</feature>
<dbReference type="EMBL" id="LFYR01000680">
    <property type="protein sequence ID" value="KMZ71294.1"/>
    <property type="molecule type" value="Genomic_DNA"/>
</dbReference>
<proteinExistence type="predicted"/>
<keyword evidence="1" id="KW-1133">Transmembrane helix</keyword>
<gene>
    <name evidence="2" type="ORF">ZOSMA_183G00260</name>
</gene>
<dbReference type="Pfam" id="PF06522">
    <property type="entry name" value="B12D"/>
    <property type="match status" value="1"/>
</dbReference>
<dbReference type="OrthoDB" id="202195at2759"/>
<reference evidence="3" key="1">
    <citation type="journal article" date="2016" name="Nature">
        <title>The genome of the seagrass Zostera marina reveals angiosperm adaptation to the sea.</title>
        <authorList>
            <person name="Olsen J.L."/>
            <person name="Rouze P."/>
            <person name="Verhelst B."/>
            <person name="Lin Y.-C."/>
            <person name="Bayer T."/>
            <person name="Collen J."/>
            <person name="Dattolo E."/>
            <person name="De Paoli E."/>
            <person name="Dittami S."/>
            <person name="Maumus F."/>
            <person name="Michel G."/>
            <person name="Kersting A."/>
            <person name="Lauritano C."/>
            <person name="Lohaus R."/>
            <person name="Toepel M."/>
            <person name="Tonon T."/>
            <person name="Vanneste K."/>
            <person name="Amirebrahimi M."/>
            <person name="Brakel J."/>
            <person name="Bostroem C."/>
            <person name="Chovatia M."/>
            <person name="Grimwood J."/>
            <person name="Jenkins J.W."/>
            <person name="Jueterbock A."/>
            <person name="Mraz A."/>
            <person name="Stam W.T."/>
            <person name="Tice H."/>
            <person name="Bornberg-Bauer E."/>
            <person name="Green P.J."/>
            <person name="Pearson G.A."/>
            <person name="Procaccini G."/>
            <person name="Duarte C.M."/>
            <person name="Schmutz J."/>
            <person name="Reusch T.B.H."/>
            <person name="Van de Peer Y."/>
        </authorList>
    </citation>
    <scope>NUCLEOTIDE SEQUENCE [LARGE SCALE GENOMIC DNA]</scope>
    <source>
        <strain evidence="3">cv. Finnish</strain>
    </source>
</reference>
<keyword evidence="1" id="KW-0472">Membrane</keyword>
<comment type="caution">
    <text evidence="2">The sequence shown here is derived from an EMBL/GenBank/DDBJ whole genome shotgun (WGS) entry which is preliminary data.</text>
</comment>